<proteinExistence type="predicted"/>
<sequence>MNDFPRVRTARPRRYLMCRPTYAEAQEFFGRPVISPELVDPRFYHLDTVLTVLDGDEIMYDPEAFSAEGRWRREVLHPRHPGQLPGSGLYRGMIRRISSPCSMDREAHRQREPGGGRAMELRSDASAADPYGGSRRGTTQAEARAAFLQRIGGEAVDAGQFLARADGAARDHTGLLGAVLGAAAAGSGQDPGEDRTAAALTALAAYGALAAHRPGCSSEEQPPVWGLDLATGSLRRIPREDAFGAPPLPRPPFRPPVGAAAGLTWISAVETGLAQHCEALLAQKSRVAAMSGSVPSTAPAIGAEQERRPAAPRAPLDPPRWARPVEALRAHGRAPVAVLLDHDPRAVAVLPYLVQIVLVETAG</sequence>
<name>A0A3N4RM07_9ACTN</name>
<protein>
    <submittedName>
        <fullName evidence="2">Uncharacterized protein</fullName>
    </submittedName>
</protein>
<reference evidence="2 3" key="1">
    <citation type="submission" date="2018-11" db="EMBL/GenBank/DDBJ databases">
        <title>Sequencing the genomes of 1000 actinobacteria strains.</title>
        <authorList>
            <person name="Klenk H.-P."/>
        </authorList>
    </citation>
    <scope>NUCLEOTIDE SEQUENCE [LARGE SCALE GENOMIC DNA]</scope>
    <source>
        <strain evidence="2 3">DSM 44781</strain>
    </source>
</reference>
<keyword evidence="3" id="KW-1185">Reference proteome</keyword>
<evidence type="ECO:0000313" key="3">
    <source>
        <dbReference type="Proteomes" id="UP000266906"/>
    </source>
</evidence>
<evidence type="ECO:0000256" key="1">
    <source>
        <dbReference type="SAM" id="MobiDB-lite"/>
    </source>
</evidence>
<organism evidence="2 3">
    <name type="scientific">Kitasatospora cineracea</name>
    <dbReference type="NCBI Taxonomy" id="88074"/>
    <lineage>
        <taxon>Bacteria</taxon>
        <taxon>Bacillati</taxon>
        <taxon>Actinomycetota</taxon>
        <taxon>Actinomycetes</taxon>
        <taxon>Kitasatosporales</taxon>
        <taxon>Streptomycetaceae</taxon>
        <taxon>Kitasatospora</taxon>
    </lineage>
</organism>
<feature type="region of interest" description="Disordered" evidence="1">
    <location>
        <begin position="293"/>
        <end position="318"/>
    </location>
</feature>
<dbReference type="SUPFAM" id="SSF55909">
    <property type="entry name" value="Pentein"/>
    <property type="match status" value="1"/>
</dbReference>
<comment type="caution">
    <text evidence="2">The sequence shown here is derived from an EMBL/GenBank/DDBJ whole genome shotgun (WGS) entry which is preliminary data.</text>
</comment>
<dbReference type="EMBL" id="RKQG01000001">
    <property type="protein sequence ID" value="RPE31785.1"/>
    <property type="molecule type" value="Genomic_DNA"/>
</dbReference>
<dbReference type="Proteomes" id="UP000266906">
    <property type="component" value="Unassembled WGS sequence"/>
</dbReference>
<feature type="compositionally biased region" description="Basic and acidic residues" evidence="1">
    <location>
        <begin position="103"/>
        <end position="123"/>
    </location>
</feature>
<gene>
    <name evidence="2" type="ORF">EDD38_0015</name>
</gene>
<evidence type="ECO:0000313" key="2">
    <source>
        <dbReference type="EMBL" id="RPE31785.1"/>
    </source>
</evidence>
<accession>A0A3N4RM07</accession>
<dbReference type="Gene3D" id="3.75.10.10">
    <property type="entry name" value="L-arginine/glycine Amidinotransferase, Chain A"/>
    <property type="match status" value="1"/>
</dbReference>
<feature type="region of interest" description="Disordered" evidence="1">
    <location>
        <begin position="102"/>
        <end position="138"/>
    </location>
</feature>
<dbReference type="AlphaFoldDB" id="A0A3N4RM07"/>